<comment type="pathway">
    <text evidence="7">Cell wall biogenesis; peptidoglycan biosynthesis.</text>
</comment>
<organism evidence="8 9">
    <name type="scientific">Gramella jeungdoensis</name>
    <dbReference type="NCBI Taxonomy" id="708091"/>
    <lineage>
        <taxon>Bacteria</taxon>
        <taxon>Pseudomonadati</taxon>
        <taxon>Bacteroidota</taxon>
        <taxon>Flavobacteriia</taxon>
        <taxon>Flavobacteriales</taxon>
        <taxon>Flavobacteriaceae</taxon>
        <taxon>Christiangramia</taxon>
    </lineage>
</organism>
<sequence length="262" mass="28935">MNKQPIGLFDSGIGGTSIWKEVVKLLPNENTIYLADSKNAPYGEKTSEEIVALAIKNTEILISKGCKLIIVACNTATTNAISYLRKHYNVPFIGIEPAIKPAVLFSKTGAIGILATKGTLSSKLFEKTTKEYAKNSTTIEQEGTGLVPLIEAGKLNSQEITQLLEKYLKPMLIYNIDHLVLGCTHYPYLIPQIKKIVGKNVKIIDSGEAVAKQTKAILEKHCLNSEIKNSKPHKFYVNVDETVLRNILNNVSEDFVIESINF</sequence>
<feature type="binding site" evidence="7">
    <location>
        <begin position="10"/>
        <end position="11"/>
    </location>
    <ligand>
        <name>substrate</name>
    </ligand>
</feature>
<proteinExistence type="inferred from homology"/>
<dbReference type="OrthoDB" id="9801055at2"/>
<dbReference type="RefSeq" id="WP_134248918.1">
    <property type="nucleotide sequence ID" value="NZ_SNQI01000005.1"/>
</dbReference>
<evidence type="ECO:0000256" key="3">
    <source>
        <dbReference type="ARBA" id="ARBA00022960"/>
    </source>
</evidence>
<comment type="function">
    <text evidence="7">Provides the (R)-glutamate required for cell wall biosynthesis.</text>
</comment>
<dbReference type="Pfam" id="PF01177">
    <property type="entry name" value="Asp_Glu_race"/>
    <property type="match status" value="1"/>
</dbReference>
<evidence type="ECO:0000256" key="5">
    <source>
        <dbReference type="ARBA" id="ARBA00023235"/>
    </source>
</evidence>
<dbReference type="InterPro" id="IPR018187">
    <property type="entry name" value="Asp/Glu_racemase_AS_1"/>
</dbReference>
<evidence type="ECO:0000256" key="1">
    <source>
        <dbReference type="ARBA" id="ARBA00001602"/>
    </source>
</evidence>
<evidence type="ECO:0000256" key="2">
    <source>
        <dbReference type="ARBA" id="ARBA00013090"/>
    </source>
</evidence>
<dbReference type="EMBL" id="SNQI01000005">
    <property type="protein sequence ID" value="TEW72474.1"/>
    <property type="molecule type" value="Genomic_DNA"/>
</dbReference>
<dbReference type="SUPFAM" id="SSF53681">
    <property type="entry name" value="Aspartate/glutamate racemase"/>
    <property type="match status" value="2"/>
</dbReference>
<gene>
    <name evidence="7 8" type="primary">murI</name>
    <name evidence="8" type="ORF">E2488_13545</name>
</gene>
<dbReference type="GO" id="GO:0071555">
    <property type="term" value="P:cell wall organization"/>
    <property type="evidence" value="ECO:0007669"/>
    <property type="project" value="UniProtKB-KW"/>
</dbReference>
<dbReference type="PANTHER" id="PTHR21198:SF3">
    <property type="entry name" value="GLUTAMATE RACEMASE"/>
    <property type="match status" value="1"/>
</dbReference>
<dbReference type="NCBIfam" id="TIGR00067">
    <property type="entry name" value="glut_race"/>
    <property type="match status" value="1"/>
</dbReference>
<dbReference type="UniPathway" id="UPA00219"/>
<keyword evidence="5 7" id="KW-0413">Isomerase</keyword>
<dbReference type="InterPro" id="IPR033134">
    <property type="entry name" value="Asp/Glu_racemase_AS_2"/>
</dbReference>
<dbReference type="PANTHER" id="PTHR21198">
    <property type="entry name" value="GLUTAMATE RACEMASE"/>
    <property type="match status" value="1"/>
</dbReference>
<feature type="active site" description="Proton donor/acceptor" evidence="7">
    <location>
        <position position="73"/>
    </location>
</feature>
<name>A0A4Y8AQP3_9FLAO</name>
<keyword evidence="9" id="KW-1185">Reference proteome</keyword>
<evidence type="ECO:0000313" key="8">
    <source>
        <dbReference type="EMBL" id="TEW72474.1"/>
    </source>
</evidence>
<dbReference type="GO" id="GO:0008360">
    <property type="term" value="P:regulation of cell shape"/>
    <property type="evidence" value="ECO:0007669"/>
    <property type="project" value="UniProtKB-KW"/>
</dbReference>
<evidence type="ECO:0000256" key="6">
    <source>
        <dbReference type="ARBA" id="ARBA00023316"/>
    </source>
</evidence>
<dbReference type="Gene3D" id="3.40.50.1860">
    <property type="match status" value="2"/>
</dbReference>
<feature type="active site" description="Proton donor/acceptor" evidence="7">
    <location>
        <position position="183"/>
    </location>
</feature>
<feature type="binding site" evidence="7">
    <location>
        <begin position="42"/>
        <end position="43"/>
    </location>
    <ligand>
        <name>substrate</name>
    </ligand>
</feature>
<dbReference type="EC" id="5.1.1.3" evidence="2 7"/>
<reference evidence="8 9" key="1">
    <citation type="journal article" date="2011" name="J. Microbiol.">
        <title>Gramella jeungdoensis sp. nov., isolated from a solar saltern in Korea.</title>
        <authorList>
            <person name="Joung Y."/>
            <person name="Kim H."/>
            <person name="Jang T."/>
            <person name="Ahn T.S."/>
            <person name="Joh K."/>
        </authorList>
    </citation>
    <scope>NUCLEOTIDE SEQUENCE [LARGE SCALE GENOMIC DNA]</scope>
    <source>
        <strain evidence="8 9">KCTC 23123</strain>
    </source>
</reference>
<dbReference type="InterPro" id="IPR015942">
    <property type="entry name" value="Asp/Glu/hydantoin_racemase"/>
</dbReference>
<dbReference type="HAMAP" id="MF_00258">
    <property type="entry name" value="Glu_racemase"/>
    <property type="match status" value="1"/>
</dbReference>
<comment type="caution">
    <text evidence="8">The sequence shown here is derived from an EMBL/GenBank/DDBJ whole genome shotgun (WGS) entry which is preliminary data.</text>
</comment>
<feature type="binding site" evidence="7">
    <location>
        <begin position="74"/>
        <end position="75"/>
    </location>
    <ligand>
        <name>substrate</name>
    </ligand>
</feature>
<keyword evidence="4 7" id="KW-0573">Peptidoglycan synthesis</keyword>
<evidence type="ECO:0000256" key="4">
    <source>
        <dbReference type="ARBA" id="ARBA00022984"/>
    </source>
</evidence>
<dbReference type="PROSITE" id="PS00923">
    <property type="entry name" value="ASP_GLU_RACEMASE_1"/>
    <property type="match status" value="1"/>
</dbReference>
<dbReference type="InterPro" id="IPR004391">
    <property type="entry name" value="Glu_race"/>
</dbReference>
<dbReference type="GO" id="GO:0008881">
    <property type="term" value="F:glutamate racemase activity"/>
    <property type="evidence" value="ECO:0007669"/>
    <property type="project" value="UniProtKB-UniRule"/>
</dbReference>
<dbReference type="AlphaFoldDB" id="A0A4Y8AQP3"/>
<keyword evidence="6 7" id="KW-0961">Cell wall biogenesis/degradation</keyword>
<comment type="similarity">
    <text evidence="7">Belongs to the aspartate/glutamate racemases family.</text>
</comment>
<dbReference type="GO" id="GO:0009252">
    <property type="term" value="P:peptidoglycan biosynthetic process"/>
    <property type="evidence" value="ECO:0007669"/>
    <property type="project" value="UniProtKB-UniRule"/>
</dbReference>
<comment type="catalytic activity">
    <reaction evidence="1 7">
        <text>L-glutamate = D-glutamate</text>
        <dbReference type="Rhea" id="RHEA:12813"/>
        <dbReference type="ChEBI" id="CHEBI:29985"/>
        <dbReference type="ChEBI" id="CHEBI:29986"/>
        <dbReference type="EC" id="5.1.1.3"/>
    </reaction>
</comment>
<evidence type="ECO:0000256" key="7">
    <source>
        <dbReference type="HAMAP-Rule" id="MF_00258"/>
    </source>
</evidence>
<dbReference type="Proteomes" id="UP000298517">
    <property type="component" value="Unassembled WGS sequence"/>
</dbReference>
<dbReference type="InterPro" id="IPR001920">
    <property type="entry name" value="Asp/Glu_race"/>
</dbReference>
<keyword evidence="3 7" id="KW-0133">Cell shape</keyword>
<feature type="binding site" evidence="7">
    <location>
        <begin position="184"/>
        <end position="185"/>
    </location>
    <ligand>
        <name>substrate</name>
    </ligand>
</feature>
<protein>
    <recommendedName>
        <fullName evidence="2 7">Glutamate racemase</fullName>
        <ecNumber evidence="2 7">5.1.1.3</ecNumber>
    </recommendedName>
</protein>
<accession>A0A4Y8AQP3</accession>
<dbReference type="PROSITE" id="PS00924">
    <property type="entry name" value="ASP_GLU_RACEMASE_2"/>
    <property type="match status" value="1"/>
</dbReference>
<evidence type="ECO:0000313" key="9">
    <source>
        <dbReference type="Proteomes" id="UP000298517"/>
    </source>
</evidence>
<dbReference type="FunFam" id="3.40.50.1860:FF:000001">
    <property type="entry name" value="Glutamate racemase"/>
    <property type="match status" value="1"/>
</dbReference>